<reference evidence="2" key="1">
    <citation type="journal article" date="2019" name="Int. J. Syst. Evol. Microbiol.">
        <title>The Global Catalogue of Microorganisms (GCM) 10K type strain sequencing project: providing services to taxonomists for standard genome sequencing and annotation.</title>
        <authorList>
            <consortium name="The Broad Institute Genomics Platform"/>
            <consortium name="The Broad Institute Genome Sequencing Center for Infectious Disease"/>
            <person name="Wu L."/>
            <person name="Ma J."/>
        </authorList>
    </citation>
    <scope>NUCLEOTIDE SEQUENCE [LARGE SCALE GENOMIC DNA]</scope>
    <source>
        <strain evidence="2">JCM 4788</strain>
    </source>
</reference>
<comment type="caution">
    <text evidence="1">The sequence shown here is derived from an EMBL/GenBank/DDBJ whole genome shotgun (WGS) entry which is preliminary data.</text>
</comment>
<dbReference type="RefSeq" id="WP_344020592.1">
    <property type="nucleotide sequence ID" value="NZ_BAAABX010000010.1"/>
</dbReference>
<sequence>MTIEEYPVGKPTAPLAPHSITVGPDNYLWVTTSNNALVQIDRKNPRANTVYTDSIPTLTAGILRDPKCSDDRKIVWFASPAHEQEYDPIYEFDVAEGQIVRKHRLDDDARAQTITTVKVKSSSLDPSLPYKYYIVFAEPVHTDVGYVEVGQTGAEHRPVADADTWLWSVAVTTDPTETKYTCWATGQKRDIKPLTRTTNALYRYSTADEHPAWEEIRLPGHPDQVPIHVIAGLGEKKDDKTPYLWISARNPNRILRYNINERTWRVSPSITGEPRQLAFGPDGNIWVAGTDKIYCFPRDVSRALPSEDLPQGSEASGICLDTSEKVIWYTNPTGKKFGRYPFSALGNSSFGKTQLLIQPVKKITPGAVAEVPLVAEFVADACPTPGIPLTCRILSEEATFLDGSRECVRETDWTGQVVFPAVLAGKAEEDVLLKIGWGDNEPPTTAVLQVRDKLEDDMA</sequence>
<evidence type="ECO:0000313" key="1">
    <source>
        <dbReference type="EMBL" id="GAA0392663.1"/>
    </source>
</evidence>
<dbReference type="InterPro" id="IPR015943">
    <property type="entry name" value="WD40/YVTN_repeat-like_dom_sf"/>
</dbReference>
<keyword evidence="2" id="KW-1185">Reference proteome</keyword>
<accession>A0ABP3I6W3</accession>
<gene>
    <name evidence="1" type="ORF">GCM10010357_11770</name>
</gene>
<dbReference type="Gene3D" id="2.130.10.10">
    <property type="entry name" value="YVTN repeat-like/Quinoprotein amine dehydrogenase"/>
    <property type="match status" value="2"/>
</dbReference>
<name>A0ABP3I6W3_9ACTN</name>
<proteinExistence type="predicted"/>
<organism evidence="1 2">
    <name type="scientific">Streptomyces luteireticuli</name>
    <dbReference type="NCBI Taxonomy" id="173858"/>
    <lineage>
        <taxon>Bacteria</taxon>
        <taxon>Bacillati</taxon>
        <taxon>Actinomycetota</taxon>
        <taxon>Actinomycetes</taxon>
        <taxon>Kitasatosporales</taxon>
        <taxon>Streptomycetaceae</taxon>
        <taxon>Streptomyces</taxon>
    </lineage>
</organism>
<dbReference type="SUPFAM" id="SSF63829">
    <property type="entry name" value="Calcium-dependent phosphotriesterase"/>
    <property type="match status" value="1"/>
</dbReference>
<evidence type="ECO:0000313" key="2">
    <source>
        <dbReference type="Proteomes" id="UP001500879"/>
    </source>
</evidence>
<dbReference type="EMBL" id="BAAABX010000010">
    <property type="protein sequence ID" value="GAA0392663.1"/>
    <property type="molecule type" value="Genomic_DNA"/>
</dbReference>
<dbReference type="Proteomes" id="UP001500879">
    <property type="component" value="Unassembled WGS sequence"/>
</dbReference>
<protein>
    <submittedName>
        <fullName evidence="1">Uncharacterized protein</fullName>
    </submittedName>
</protein>